<proteinExistence type="predicted"/>
<dbReference type="OrthoDB" id="250565at2"/>
<evidence type="ECO:0000256" key="3">
    <source>
        <dbReference type="SAM" id="Coils"/>
    </source>
</evidence>
<dbReference type="PANTHER" id="PTHR32347">
    <property type="entry name" value="EFFLUX SYSTEM COMPONENT YKNX-RELATED"/>
    <property type="match status" value="1"/>
</dbReference>
<dbReference type="Pfam" id="PF25881">
    <property type="entry name" value="HH_YBHG"/>
    <property type="match status" value="1"/>
</dbReference>
<evidence type="ECO:0000259" key="5">
    <source>
        <dbReference type="Pfam" id="PF25881"/>
    </source>
</evidence>
<dbReference type="GeneID" id="95378616"/>
<feature type="transmembrane region" description="Helical" evidence="4">
    <location>
        <begin position="7"/>
        <end position="25"/>
    </location>
</feature>
<dbReference type="Gene3D" id="2.40.30.170">
    <property type="match status" value="1"/>
</dbReference>
<protein>
    <submittedName>
        <fullName evidence="6">HlyD family efflux transporter periplasmic adaptor subunit</fullName>
    </submittedName>
    <submittedName>
        <fullName evidence="7">MFP transporter</fullName>
    </submittedName>
</protein>
<dbReference type="PANTHER" id="PTHR32347:SF29">
    <property type="entry name" value="UPF0194 MEMBRANE PROTEIN YBHG"/>
    <property type="match status" value="1"/>
</dbReference>
<dbReference type="Gene3D" id="2.40.50.100">
    <property type="match status" value="2"/>
</dbReference>
<dbReference type="AlphaFoldDB" id="A0A410X3S7"/>
<feature type="coiled-coil region" evidence="3">
    <location>
        <begin position="127"/>
        <end position="258"/>
    </location>
</feature>
<keyword evidence="4" id="KW-1133">Transmembrane helix</keyword>
<reference evidence="7 8" key="1">
    <citation type="submission" date="2018-01" db="EMBL/GenBank/DDBJ databases">
        <title>The whole genome sequencing and assembly of Paenibacillus chitinolyticus KCCM 41400 strain.</title>
        <authorList>
            <person name="Kim J.-Y."/>
            <person name="Park M.-K."/>
            <person name="Lee Y.-J."/>
            <person name="Yi H."/>
            <person name="Bahn Y.-S."/>
            <person name="Kim J.F."/>
            <person name="Lee D.-W."/>
        </authorList>
    </citation>
    <scope>NUCLEOTIDE SEQUENCE [LARGE SCALE GENOMIC DNA]</scope>
    <source>
        <strain evidence="7 8">KCCM 41400</strain>
    </source>
</reference>
<keyword evidence="4" id="KW-0472">Membrane</keyword>
<dbReference type="EMBL" id="CP026520">
    <property type="protein sequence ID" value="QAV21283.1"/>
    <property type="molecule type" value="Genomic_DNA"/>
</dbReference>
<feature type="domain" description="YbhG-like alpha-helical hairpin" evidence="5">
    <location>
        <begin position="131"/>
        <end position="253"/>
    </location>
</feature>
<comment type="subcellular location">
    <subcellularLocation>
        <location evidence="1">Cell envelope</location>
    </subcellularLocation>
</comment>
<evidence type="ECO:0000313" key="6">
    <source>
        <dbReference type="EMBL" id="MCY9596195.1"/>
    </source>
</evidence>
<dbReference type="InterPro" id="IPR059052">
    <property type="entry name" value="HH_YbhG-like"/>
</dbReference>
<dbReference type="PRINTS" id="PR01490">
    <property type="entry name" value="RTXTOXIND"/>
</dbReference>
<name>A0A410X3S7_9BACL</name>
<dbReference type="KEGG" id="pchi:PC41400_27900"/>
<dbReference type="GO" id="GO:0015562">
    <property type="term" value="F:efflux transmembrane transporter activity"/>
    <property type="evidence" value="ECO:0007669"/>
    <property type="project" value="InterPro"/>
</dbReference>
<keyword evidence="2 3" id="KW-0175">Coiled coil</keyword>
<dbReference type="Gene3D" id="1.20.1600.10">
    <property type="entry name" value="Outer membrane efflux proteins (OEP)"/>
    <property type="match status" value="1"/>
</dbReference>
<evidence type="ECO:0000313" key="9">
    <source>
        <dbReference type="Proteomes" id="UP001527202"/>
    </source>
</evidence>
<dbReference type="Proteomes" id="UP001527202">
    <property type="component" value="Unassembled WGS sequence"/>
</dbReference>
<evidence type="ECO:0000313" key="8">
    <source>
        <dbReference type="Proteomes" id="UP000288943"/>
    </source>
</evidence>
<keyword evidence="9" id="KW-1185">Reference proteome</keyword>
<accession>A0A410X3S7</accession>
<keyword evidence="4" id="KW-0812">Transmembrane</keyword>
<dbReference type="GO" id="GO:0030313">
    <property type="term" value="C:cell envelope"/>
    <property type="evidence" value="ECO:0007669"/>
    <property type="project" value="UniProtKB-SubCell"/>
</dbReference>
<dbReference type="SUPFAM" id="SSF56954">
    <property type="entry name" value="Outer membrane efflux proteins (OEP)"/>
    <property type="match status" value="1"/>
</dbReference>
<evidence type="ECO:0000256" key="4">
    <source>
        <dbReference type="SAM" id="Phobius"/>
    </source>
</evidence>
<gene>
    <name evidence="6" type="ORF">M5X16_10460</name>
    <name evidence="7" type="ORF">PC41400_27900</name>
</gene>
<evidence type="ECO:0000256" key="2">
    <source>
        <dbReference type="ARBA" id="ARBA00023054"/>
    </source>
</evidence>
<organism evidence="7 8">
    <name type="scientific">Paenibacillus chitinolyticus</name>
    <dbReference type="NCBI Taxonomy" id="79263"/>
    <lineage>
        <taxon>Bacteria</taxon>
        <taxon>Bacillati</taxon>
        <taxon>Bacillota</taxon>
        <taxon>Bacilli</taxon>
        <taxon>Bacillales</taxon>
        <taxon>Paenibacillaceae</taxon>
        <taxon>Paenibacillus</taxon>
    </lineage>
</organism>
<dbReference type="RefSeq" id="WP_042235738.1">
    <property type="nucleotide sequence ID" value="NZ_CP026520.1"/>
</dbReference>
<dbReference type="EMBL" id="JAMDMJ010000012">
    <property type="protein sequence ID" value="MCY9596195.1"/>
    <property type="molecule type" value="Genomic_DNA"/>
</dbReference>
<reference evidence="6 9" key="2">
    <citation type="submission" date="2022-05" db="EMBL/GenBank/DDBJ databases">
        <title>Genome Sequencing of Bee-Associated Microbes.</title>
        <authorList>
            <person name="Dunlap C."/>
        </authorList>
    </citation>
    <scope>NUCLEOTIDE SEQUENCE [LARGE SCALE GENOMIC DNA]</scope>
    <source>
        <strain evidence="6 9">NRRL B-23120</strain>
    </source>
</reference>
<dbReference type="Proteomes" id="UP000288943">
    <property type="component" value="Chromosome"/>
</dbReference>
<evidence type="ECO:0000256" key="1">
    <source>
        <dbReference type="ARBA" id="ARBA00004196"/>
    </source>
</evidence>
<dbReference type="SUPFAM" id="SSF111369">
    <property type="entry name" value="HlyD-like secretion proteins"/>
    <property type="match status" value="2"/>
</dbReference>
<dbReference type="Gene3D" id="1.10.287.470">
    <property type="entry name" value="Helix hairpin bin"/>
    <property type="match status" value="2"/>
</dbReference>
<sequence>MKFVRPVVYVVMAGLIGGGTFLLSSKEALSSTQNRPANLPTAYIEANQVAASFKAGGRVTEILVKEGDTVKKGQVLARIQSQEIEAKVAQAKAAVALSQGKIAEAKGAEATAQAKKQQGQEAVTLTAETAEKQVKQAEAVVKAAQTKVDALKNGARPEEKKQAEIQLNATKEVFQTAEESYNRVKKMKEEGLVAQTDVDKAKVSYEEAKAKYEVAQQQYALAQQGPRVEEIQAAEAQVEQAKAAVELAKANMDQVKIRQGDVNAAQASIQQAQGAVKSAQSGQQQAQAAQSEAETYLSYTELLAPSDGIIISQSAQLGEMVGSGFPVFTMETSADTKWARFYLKETDAAGLKTGDTVTVKVTANGAAVTGKVSTVAPAADFAVKKATQNASDTDIRSFGVKVELSQLPESVLTGMTVQWEGKAGDTVAP</sequence>
<dbReference type="InterPro" id="IPR050465">
    <property type="entry name" value="UPF0194_transport"/>
</dbReference>
<evidence type="ECO:0000313" key="7">
    <source>
        <dbReference type="EMBL" id="QAV21283.1"/>
    </source>
</evidence>